<dbReference type="EMBL" id="CP001736">
    <property type="protein sequence ID" value="ADB35369.1"/>
    <property type="molecule type" value="Genomic_DNA"/>
</dbReference>
<name>D2PWY9_KRIFD</name>
<dbReference type="Proteomes" id="UP000007967">
    <property type="component" value="Chromosome"/>
</dbReference>
<protein>
    <submittedName>
        <fullName evidence="2">Uncharacterized protein</fullName>
    </submittedName>
</protein>
<organism evidence="2 3">
    <name type="scientific">Kribbella flavida (strain DSM 17836 / JCM 10339 / NBRC 14399)</name>
    <dbReference type="NCBI Taxonomy" id="479435"/>
    <lineage>
        <taxon>Bacteria</taxon>
        <taxon>Bacillati</taxon>
        <taxon>Actinomycetota</taxon>
        <taxon>Actinomycetes</taxon>
        <taxon>Propionibacteriales</taxon>
        <taxon>Kribbellaceae</taxon>
        <taxon>Kribbella</taxon>
    </lineage>
</organism>
<dbReference type="RefSeq" id="WP_012923922.1">
    <property type="nucleotide sequence ID" value="NC_013729.1"/>
</dbReference>
<sequence>MNEQVTGTPGWSGPEQDLRAARYHLEDVAAVLRQALAEDDALAGTPTSPTGSSGGGELR</sequence>
<gene>
    <name evidence="2" type="ordered locus">Kfla_6368</name>
</gene>
<evidence type="ECO:0000313" key="3">
    <source>
        <dbReference type="Proteomes" id="UP000007967"/>
    </source>
</evidence>
<reference evidence="2 3" key="2">
    <citation type="journal article" date="2010" name="Stand. Genomic Sci.">
        <title>Complete genome sequence of Kribbella flavida type strain (IFO 14399).</title>
        <authorList>
            <person name="Pukall R."/>
            <person name="Lapidus A."/>
            <person name="Glavina Del Rio T."/>
            <person name="Copeland A."/>
            <person name="Tice H."/>
            <person name="Cheng J.-F."/>
            <person name="Lucas S."/>
            <person name="Chen F."/>
            <person name="Nolan M."/>
            <person name="LaButti K."/>
            <person name="Pati A."/>
            <person name="Ivanova N."/>
            <person name="Mavrommatis K."/>
            <person name="Mikhailova N."/>
            <person name="Pitluck S."/>
            <person name="Bruce D."/>
            <person name="Goodwin L."/>
            <person name="Land M."/>
            <person name="Hauser L."/>
            <person name="Chang Y.-J."/>
            <person name="Jeffries C.D."/>
            <person name="Chen A."/>
            <person name="Palaniappan K."/>
            <person name="Chain P."/>
            <person name="Rohde M."/>
            <person name="Goeker M."/>
            <person name="Bristow J."/>
            <person name="Eisen J.A."/>
            <person name="Markowitz V."/>
            <person name="Hugenholtz P."/>
            <person name="Kyrpides N.C."/>
            <person name="Klenk H.-P."/>
            <person name="Brettin T."/>
        </authorList>
    </citation>
    <scope>NUCLEOTIDE SEQUENCE [LARGE SCALE GENOMIC DNA]</scope>
    <source>
        <strain evidence="3">DSM 17836 / JCM 10339 / NBRC 14399</strain>
    </source>
</reference>
<dbReference type="AlphaFoldDB" id="D2PWY9"/>
<accession>D2PWY9</accession>
<evidence type="ECO:0000313" key="2">
    <source>
        <dbReference type="EMBL" id="ADB35369.1"/>
    </source>
</evidence>
<dbReference type="STRING" id="479435.Kfla_6368"/>
<evidence type="ECO:0000256" key="1">
    <source>
        <dbReference type="SAM" id="MobiDB-lite"/>
    </source>
</evidence>
<dbReference type="HOGENOM" id="CLU_2954551_0_0_11"/>
<keyword evidence="3" id="KW-1185">Reference proteome</keyword>
<feature type="region of interest" description="Disordered" evidence="1">
    <location>
        <begin position="38"/>
        <end position="59"/>
    </location>
</feature>
<reference evidence="3" key="1">
    <citation type="submission" date="2009-09" db="EMBL/GenBank/DDBJ databases">
        <title>The complete genome of Kribbella flavida DSM 17836.</title>
        <authorList>
            <consortium name="US DOE Joint Genome Institute (JGI-PGF)"/>
            <person name="Lucas S."/>
            <person name="Copeland A."/>
            <person name="Lapidus A."/>
            <person name="Glavina del Rio T."/>
            <person name="Dalin E."/>
            <person name="Tice H."/>
            <person name="Bruce D."/>
            <person name="Goodwin L."/>
            <person name="Pitluck S."/>
            <person name="Kyrpides N."/>
            <person name="Mavromatis K."/>
            <person name="Ivanova N."/>
            <person name="Saunders E."/>
            <person name="Brettin T."/>
            <person name="Detter J.C."/>
            <person name="Han C."/>
            <person name="Larimer F."/>
            <person name="Land M."/>
            <person name="Hauser L."/>
            <person name="Markowitz V."/>
            <person name="Cheng J.-F."/>
            <person name="Hugenholtz P."/>
            <person name="Woyke T."/>
            <person name="Wu D."/>
            <person name="Pukall R."/>
            <person name="Klenk H.-P."/>
            <person name="Eisen J.A."/>
        </authorList>
    </citation>
    <scope>NUCLEOTIDE SEQUENCE [LARGE SCALE GENOMIC DNA]</scope>
    <source>
        <strain evidence="3">DSM 17836 / JCM 10339 / NBRC 14399</strain>
    </source>
</reference>
<dbReference type="KEGG" id="kfl:Kfla_6368"/>
<proteinExistence type="predicted"/>